<organism evidence="1 2">
    <name type="scientific">Yaravirus sp. 'brasiliensis'</name>
    <dbReference type="NCBI Taxonomy" id="2739681"/>
    <lineage>
        <taxon>Viruses</taxon>
        <taxon>Varidnaviria</taxon>
        <taxon>Bamfordvirae</taxon>
        <taxon>Nucleocytoviricota</taxon>
        <taxon>Mriyaviricetes</taxon>
        <taxon>Yaraviridae</taxon>
        <taxon>Yaravirus</taxon>
        <taxon>Yaravirus brasiliense</taxon>
    </lineage>
</organism>
<dbReference type="EMBL" id="MT293574">
    <property type="protein sequence ID" value="QKE44417.1"/>
    <property type="molecule type" value="Genomic_DNA"/>
</dbReference>
<proteinExistence type="predicted"/>
<name>A0AAE7B7W3_9VIRU</name>
<dbReference type="RefSeq" id="YP_010800664.1">
    <property type="nucleotide sequence ID" value="NC_076895.1"/>
</dbReference>
<dbReference type="Proteomes" id="UP000830293">
    <property type="component" value="Segment"/>
</dbReference>
<evidence type="ECO:0000313" key="1">
    <source>
        <dbReference type="EMBL" id="QKE44417.1"/>
    </source>
</evidence>
<reference evidence="1" key="1">
    <citation type="submission" date="2020-04" db="EMBL/GenBank/DDBJ databases">
        <title>A mysterious 80 nm amoeba virus with a near complete 'ORFan genome' challenges the classification of DNA viruses.</title>
        <authorList>
            <person name="Boratto P.V.M."/>
            <person name="Oliveira G.P."/>
            <person name="Machado T.B."/>
            <person name="Andrade A.C.S.P."/>
            <person name="Baudoin J.P."/>
            <person name="Klose T."/>
            <person name="Azza S."/>
            <person name="Decloquement P."/>
            <person name="Chabriere E."/>
            <person name="Colson P."/>
            <person name="Levasseur A."/>
            <person name="La Scola B."/>
            <person name="Abrahao J.S."/>
        </authorList>
    </citation>
    <scope>NUCLEOTIDE SEQUENCE</scope>
    <source>
        <strain evidence="1">BHMG</strain>
    </source>
</reference>
<dbReference type="GeneID" id="80539300"/>
<evidence type="ECO:0000313" key="2">
    <source>
        <dbReference type="Proteomes" id="UP000830293"/>
    </source>
</evidence>
<sequence length="78" mass="9251">MTRGPKSNIYKHTRFNLRRPKTDGFFMWPEIALDERIMDNFLERLAETEQREAEAAEILKSAFLRAEYAEDSTIEIEI</sequence>
<keyword evidence="2" id="KW-1185">Reference proteome</keyword>
<accession>A0AAE7B7W3</accession>
<protein>
    <submittedName>
        <fullName evidence="1">Uncharacterized protein</fullName>
    </submittedName>
</protein>
<dbReference type="KEGG" id="vg:80539300"/>